<feature type="compositionally biased region" description="Low complexity" evidence="7">
    <location>
        <begin position="2753"/>
        <end position="2770"/>
    </location>
</feature>
<dbReference type="GO" id="GO:0009986">
    <property type="term" value="C:cell surface"/>
    <property type="evidence" value="ECO:0007669"/>
    <property type="project" value="TreeGrafter"/>
</dbReference>
<dbReference type="Proteomes" id="UP001152622">
    <property type="component" value="Chromosome 12"/>
</dbReference>
<keyword evidence="10" id="KW-1185">Reference proteome</keyword>
<organism evidence="9 10">
    <name type="scientific">Synaphobranchus kaupii</name>
    <name type="common">Kaup's arrowtooth eel</name>
    <dbReference type="NCBI Taxonomy" id="118154"/>
    <lineage>
        <taxon>Eukaryota</taxon>
        <taxon>Metazoa</taxon>
        <taxon>Chordata</taxon>
        <taxon>Craniata</taxon>
        <taxon>Vertebrata</taxon>
        <taxon>Euteleostomi</taxon>
        <taxon>Actinopterygii</taxon>
        <taxon>Neopterygii</taxon>
        <taxon>Teleostei</taxon>
        <taxon>Anguilliformes</taxon>
        <taxon>Synaphobranchidae</taxon>
        <taxon>Synaphobranchus</taxon>
    </lineage>
</organism>
<evidence type="ECO:0000256" key="5">
    <source>
        <dbReference type="ARBA" id="ARBA00023136"/>
    </source>
</evidence>
<accession>A0A9Q1ETH6</accession>
<evidence type="ECO:0000256" key="2">
    <source>
        <dbReference type="ARBA" id="ARBA00011016"/>
    </source>
</evidence>
<proteinExistence type="inferred from homology"/>
<feature type="compositionally biased region" description="Polar residues" evidence="7">
    <location>
        <begin position="2771"/>
        <end position="2785"/>
    </location>
</feature>
<evidence type="ECO:0000313" key="9">
    <source>
        <dbReference type="EMBL" id="KAJ8344670.1"/>
    </source>
</evidence>
<evidence type="ECO:0000256" key="8">
    <source>
        <dbReference type="SAM" id="SignalP"/>
    </source>
</evidence>
<evidence type="ECO:0000256" key="3">
    <source>
        <dbReference type="ARBA" id="ARBA00022729"/>
    </source>
</evidence>
<dbReference type="InterPro" id="IPR010335">
    <property type="entry name" value="Mesothelin"/>
</dbReference>
<feature type="chain" id="PRO_5040186328" evidence="8">
    <location>
        <begin position="27"/>
        <end position="2805"/>
    </location>
</feature>
<evidence type="ECO:0000256" key="7">
    <source>
        <dbReference type="SAM" id="MobiDB-lite"/>
    </source>
</evidence>
<keyword evidence="4" id="KW-0130">Cell adhesion</keyword>
<comment type="subcellular location">
    <subcellularLocation>
        <location evidence="1">Membrane</location>
    </subcellularLocation>
</comment>
<dbReference type="OrthoDB" id="9329195at2759"/>
<evidence type="ECO:0000256" key="1">
    <source>
        <dbReference type="ARBA" id="ARBA00004370"/>
    </source>
</evidence>
<evidence type="ECO:0000313" key="10">
    <source>
        <dbReference type="Proteomes" id="UP001152622"/>
    </source>
</evidence>
<keyword evidence="6" id="KW-0325">Glycoprotein</keyword>
<protein>
    <submittedName>
        <fullName evidence="9">Uncharacterized protein</fullName>
    </submittedName>
</protein>
<keyword evidence="3 8" id="KW-0732">Signal</keyword>
<feature type="signal peptide" evidence="8">
    <location>
        <begin position="1"/>
        <end position="26"/>
    </location>
</feature>
<comment type="caution">
    <text evidence="9">The sequence shown here is derived from an EMBL/GenBank/DDBJ whole genome shotgun (WGS) entry which is preliminary data.</text>
</comment>
<dbReference type="Pfam" id="PF06060">
    <property type="entry name" value="Mesothelin"/>
    <property type="match status" value="1"/>
</dbReference>
<dbReference type="GO" id="GO:0016020">
    <property type="term" value="C:membrane"/>
    <property type="evidence" value="ECO:0007669"/>
    <property type="project" value="UniProtKB-SubCell"/>
</dbReference>
<gene>
    <name evidence="9" type="ORF">SKAU_G00288630</name>
</gene>
<comment type="similarity">
    <text evidence="2">Belongs to the mesothelin family.</text>
</comment>
<keyword evidence="5" id="KW-0472">Membrane</keyword>
<dbReference type="InterPro" id="IPR026664">
    <property type="entry name" value="Stereocilin-rel"/>
</dbReference>
<name>A0A9Q1ETH6_SYNKA</name>
<dbReference type="GO" id="GO:0007160">
    <property type="term" value="P:cell-matrix adhesion"/>
    <property type="evidence" value="ECO:0007669"/>
    <property type="project" value="TreeGrafter"/>
</dbReference>
<dbReference type="EMBL" id="JAINUF010000012">
    <property type="protein sequence ID" value="KAJ8344670.1"/>
    <property type="molecule type" value="Genomic_DNA"/>
</dbReference>
<feature type="region of interest" description="Disordered" evidence="7">
    <location>
        <begin position="2751"/>
        <end position="2785"/>
    </location>
</feature>
<sequence>MRHHSYLLILAIAAIGFGYLTTPTSAQPPSPTVKNILQCVGMRSVNTSDVQILNEVLEELVDVHHFLTSTFSHGSILELIENIHNATKNEQYQDLGFIKMWIQVNLRPLLSRVSREALSCLSTGNFNCETYQVIVKEISSHFSSLESARQKWIYNYFMYPFLARNSSAGCVSPGESSEAWLKKNFGAFSVMAKFRHFTTLNMDFNGLDVLHLLTPEQKAELLLHPEIGHLDNGTLSMVFGSLLTPLLNQSGPAVNSTPPKPGNSENNMEKFEGFLETLKPLRRFIKHIVSLTHKSNLTLKSHKLAQAILNFTLSEVAGVLGNETKLNSTYSPASFNSSLENLFLAVVVPVIRRFLPKNQTHIPHGLVIAFFNAFHEKSDPDPWEPTDECLPPMDVHPCAVCILCLYSLPRTVETLANIFNCVNLTSLTVENLGSLVTELATVLKTFIEQQPKMNHSLTGCCLFSPLNSSQRFPFQNFQDVEFTKHYFQATVKPVLPSISGNFLRCLTKRDFSCQSYQALVMALSDYMQFLDKGRQMMVYKHFIYPFLSRRRSADPTCISNTTTSKEWVMKNFGRFSIFAPVQDFFFLHPNFSALEAQDLLTPQQSAQLLARPDADENTINTVFAHFLGLQNTSRLEEFLNNLARETEEDSLLTVLKARTSGASTLGHHERVNARTTQCPNLQHYLDSGMTGMLCNITITKYACATLGSLTGESLADLLTCKLSGNMTYSKETWKLFLTKASGVLDEALLILTNRSVKLRNPTVLEVVGELRINTLSEAQLQTQEVIHHLFHPKLRTLMSSVSVEFLSCLSSKNFTCETFHHVMSEFRYQFPHMEEMNQRMVPRYFIVPFLKRNVTSDIACVVSSNGSEGWLVKNFQQYSAFVPLPYLLMRNPNFNPVEVLNILSPQQTAELLVLPHSALPDKNDRINAVFDHFMESQNDRKLGKVLHEFVILSRQRPINCSCLHTILKRIRYLLSSKPGHLEPVLWATMNALMHGQPSDCMLMAVDEKCPCTPWNESSICSGVHSPNLQHYLDSGMTGMLCSITITEYACASLGSLTGESLADLLTCKLSGDMIYSKETWKLFLTKASGVLDEALLILTNRSVKLRNPTVLEVVGELRINTLSEAQLQTQEVIRHLFHPKLRPLMSSVSVEFLSCLSSKNFTCETFHHVMSEFRYQFPHMEEMNQRMVPRYFIVPFLKRNVTSDIACVVSSNGSVGWLVKNFQQYSAFVPLPYLLMRNPNFNPLETLTLLSPRQKAELLVSPHPALSDKNGIINAVFDQFMESPNDKKLGEFLHDLVMLSRETNLSCDSYKTILNRLDQAVSSGNSEFKSTGTAIRAMLTQMALLHCSIDDIIPGCPVTPVNESRICAGSNRDEFTTMMLCNSSLRHYACLPPPTNLTSEEVAMLLSCKLMGNKTYSKETWKLFFIKVSGVLDEALLMFANMSHSLSRPSATLVFDVIGEILIAGINETSVRDFDLISMLFQTRLKPFLPFISSSLLSCMSTKNFTCETFQAIVRTLNEQYEAMDRHQRTLVYTYYIQVFLSRTDSEDPGCVVSSNGSVPWLQMNFGKFAGFLNFRDIQRLNRDFSVVEALPHLTVRQLAEISATPGQLETAPDVNRLMSHVPDDHLGMFFDEFSPAIEGRSFPVEVRSAMLQQVLDRANLSDPSVNDTEAQVWLQRRLRPLLANMRMEQVGPFFSIVRDRDCNISQEAVELLSAVRPTLGNDTESEVNENILRSLKEPTPLRCYTSQSFYQFLKKSFLDFPSPKLSTFVSLMPPNRQPELINSIPSHELGSLLRRPMFVDNSTDLCTVLQQYQHTPYLLEQEEFPEHVMSQIFPCVWPLALRSNNETEDLISSSDTLNASCLAFRKLVFVLASNYDFNSTDFGEDAVYDTIKNYLSTDGPPKCYSPTDPTLNSTAWFVNYFRSFIKFAILDDLNTFGSEETLQVFSVNPQNIELLSQPGIPDDVISFYTELIFLQDPQFNPTGLPPGFQCNVPGEAFSNLDENQTLLVLSNLNQTCTDVDPQISVSLAGNFKTIGPAVITALGDDVTGLSLTQITAAPLNVIRGSLKKLGSAPGWNRAQTIRIVFVLFAGNFKFNNQENLENLGTIISGVPSATISEISPAIAQQTASNPTFVANLEGAPVVVQQTFVTQIIKVNSAPQELLNNVPDLLATNIPRILLVFATSVDSAVVQKINKKKWKPDQAALFFDTVAEGTPDADKISTDVLQGFTCTRTQRFNKRKFKSIIRACRRRKNRRKVKLQEPQLTCMNNIIKDEKPQNFRELPSDMLLYYDYSNVQQATCRAYFTELGYAEFDVLSGPLSGNRATLLNNGKNCLGITGTQLNSTNVEILGNMCCTLDESYINDSDPTILEKLKNCQAFSDKQISAMETVLLRGTPIYGNPSQWNIRTLQSLNPLPMHFGKSFWRQIRKRDIRRYLRRLRKQGRPQRRKLKILFKVLGRTIFRRATGQCTVGNITRVTISDGAFPLGYNADQFDLCLSMEVVANNLAALAQKVDQDELQTIVLNKLHQAHPSGLSEDQVQILGPLSRVASLNNISKWNITTIDSLAALLNPADGEWEPAKSKAIIEKYLETENNTLGNLVLNAIGGPNLCSLNTSILKDITPDSLKEANPLIVSVCSLAKKEALFTIAEQAFNQSGTISLMTYQLIQPSLGGAPREYILRLSRSSVGMDVETLRNLNPIVLLRLNVTQVRQLLGPNLDDLKIYENETTIRAWIENQPQADLDSLGIGLKGGRETVTNTTTTTATTTTTTTTRPVNPTSGHDGTSTPSAHQLSLFVGLTFVVLQLLK</sequence>
<reference evidence="9" key="1">
    <citation type="journal article" date="2023" name="Science">
        <title>Genome structures resolve the early diversification of teleost fishes.</title>
        <authorList>
            <person name="Parey E."/>
            <person name="Louis A."/>
            <person name="Montfort J."/>
            <person name="Bouchez O."/>
            <person name="Roques C."/>
            <person name="Iampietro C."/>
            <person name="Lluch J."/>
            <person name="Castinel A."/>
            <person name="Donnadieu C."/>
            <person name="Desvignes T."/>
            <person name="Floi Bucao C."/>
            <person name="Jouanno E."/>
            <person name="Wen M."/>
            <person name="Mejri S."/>
            <person name="Dirks R."/>
            <person name="Jansen H."/>
            <person name="Henkel C."/>
            <person name="Chen W.J."/>
            <person name="Zahm M."/>
            <person name="Cabau C."/>
            <person name="Klopp C."/>
            <person name="Thompson A.W."/>
            <person name="Robinson-Rechavi M."/>
            <person name="Braasch I."/>
            <person name="Lecointre G."/>
            <person name="Bobe J."/>
            <person name="Postlethwait J.H."/>
            <person name="Berthelot C."/>
            <person name="Roest Crollius H."/>
            <person name="Guiguen Y."/>
        </authorList>
    </citation>
    <scope>NUCLEOTIDE SEQUENCE</scope>
    <source>
        <strain evidence="9">WJC10195</strain>
    </source>
</reference>
<evidence type="ECO:0000256" key="4">
    <source>
        <dbReference type="ARBA" id="ARBA00022889"/>
    </source>
</evidence>
<evidence type="ECO:0000256" key="6">
    <source>
        <dbReference type="ARBA" id="ARBA00023180"/>
    </source>
</evidence>
<dbReference type="PANTHER" id="PTHR23412">
    <property type="entry name" value="STEREOCILIN RELATED"/>
    <property type="match status" value="1"/>
</dbReference>
<dbReference type="PANTHER" id="PTHR23412:SF6">
    <property type="entry name" value="MESOTHELIN"/>
    <property type="match status" value="1"/>
</dbReference>